<name>A0ABS7VVN1_9HYPH</name>
<gene>
    <name evidence="2" type="ORF">K9B37_23580</name>
</gene>
<protein>
    <recommendedName>
        <fullName evidence="1">DUF6968 domain-containing protein</fullName>
    </recommendedName>
</protein>
<accession>A0ABS7VVN1</accession>
<evidence type="ECO:0000313" key="3">
    <source>
        <dbReference type="Proteomes" id="UP000704176"/>
    </source>
</evidence>
<organism evidence="2 3">
    <name type="scientific">Microvirga puerhi</name>
    <dbReference type="NCBI Taxonomy" id="2876078"/>
    <lineage>
        <taxon>Bacteria</taxon>
        <taxon>Pseudomonadati</taxon>
        <taxon>Pseudomonadota</taxon>
        <taxon>Alphaproteobacteria</taxon>
        <taxon>Hyphomicrobiales</taxon>
        <taxon>Methylobacteriaceae</taxon>
        <taxon>Microvirga</taxon>
    </lineage>
</organism>
<dbReference type="EMBL" id="JAIRBM010000030">
    <property type="protein sequence ID" value="MBZ6079239.1"/>
    <property type="molecule type" value="Genomic_DNA"/>
</dbReference>
<dbReference type="Pfam" id="PF22302">
    <property type="entry name" value="DUF6968"/>
    <property type="match status" value="1"/>
</dbReference>
<dbReference type="RefSeq" id="WP_224316118.1">
    <property type="nucleotide sequence ID" value="NZ_JAIRBM010000030.1"/>
</dbReference>
<sequence length="112" mass="12444">MLIAKRDLQYTPAAGTLTNVPISLFAPEHTGQDWRCRYTIGWPDEPQEGAGYGVDAMQALILTLQMIGARIYCSDYHETGKLYFETPGSGYGFPVPKNIRDILIGDDARFEG</sequence>
<feature type="domain" description="DUF6968" evidence="1">
    <location>
        <begin position="4"/>
        <end position="95"/>
    </location>
</feature>
<keyword evidence="3" id="KW-1185">Reference proteome</keyword>
<reference evidence="2 3" key="1">
    <citation type="submission" date="2021-09" db="EMBL/GenBank/DDBJ databases">
        <title>The complete genome sequence of a new microorganism.</title>
        <authorList>
            <person name="Zi Z."/>
        </authorList>
    </citation>
    <scope>NUCLEOTIDE SEQUENCE [LARGE SCALE GENOMIC DNA]</scope>
    <source>
        <strain evidence="2 3">WGZ8</strain>
    </source>
</reference>
<dbReference type="InterPro" id="IPR054241">
    <property type="entry name" value="DUF6968"/>
</dbReference>
<comment type="caution">
    <text evidence="2">The sequence shown here is derived from an EMBL/GenBank/DDBJ whole genome shotgun (WGS) entry which is preliminary data.</text>
</comment>
<proteinExistence type="predicted"/>
<dbReference type="Proteomes" id="UP000704176">
    <property type="component" value="Unassembled WGS sequence"/>
</dbReference>
<evidence type="ECO:0000259" key="1">
    <source>
        <dbReference type="Pfam" id="PF22302"/>
    </source>
</evidence>
<evidence type="ECO:0000313" key="2">
    <source>
        <dbReference type="EMBL" id="MBZ6079239.1"/>
    </source>
</evidence>